<evidence type="ECO:0000313" key="10">
    <source>
        <dbReference type="EMBL" id="NMO13468.1"/>
    </source>
</evidence>
<dbReference type="InterPro" id="IPR040459">
    <property type="entry name" value="MJ1316"/>
</dbReference>
<dbReference type="InterPro" id="IPR002934">
    <property type="entry name" value="Polymerase_NTP_transf_dom"/>
</dbReference>
<dbReference type="GO" id="GO:1990817">
    <property type="term" value="F:poly(A) RNA polymerase activity"/>
    <property type="evidence" value="ECO:0007669"/>
    <property type="project" value="InterPro"/>
</dbReference>
<evidence type="ECO:0000259" key="8">
    <source>
        <dbReference type="Pfam" id="PF04457"/>
    </source>
</evidence>
<evidence type="ECO:0000256" key="4">
    <source>
        <dbReference type="ARBA" id="ARBA00022840"/>
    </source>
</evidence>
<dbReference type="SUPFAM" id="SSF55144">
    <property type="entry name" value="LigT-like"/>
    <property type="match status" value="1"/>
</dbReference>
<feature type="region of interest" description="Disordered" evidence="5">
    <location>
        <begin position="326"/>
        <end position="356"/>
    </location>
</feature>
<keyword evidence="3" id="KW-0547">Nucleotide-binding</keyword>
<dbReference type="SUPFAM" id="SSF81301">
    <property type="entry name" value="Nucleotidyltransferase"/>
    <property type="match status" value="1"/>
</dbReference>
<dbReference type="PANTHER" id="PTHR10682">
    <property type="entry name" value="POLY A POLYMERASE"/>
    <property type="match status" value="1"/>
</dbReference>
<evidence type="ECO:0000259" key="7">
    <source>
        <dbReference type="Pfam" id="PF03372"/>
    </source>
</evidence>
<organism evidence="10 11">
    <name type="scientific">Pyxidicoccus fallax</name>
    <dbReference type="NCBI Taxonomy" id="394095"/>
    <lineage>
        <taxon>Bacteria</taxon>
        <taxon>Pseudomonadati</taxon>
        <taxon>Myxococcota</taxon>
        <taxon>Myxococcia</taxon>
        <taxon>Myxococcales</taxon>
        <taxon>Cystobacterineae</taxon>
        <taxon>Myxococcaceae</taxon>
        <taxon>Pyxidicoccus</taxon>
    </lineage>
</organism>
<evidence type="ECO:0000256" key="3">
    <source>
        <dbReference type="ARBA" id="ARBA00022741"/>
    </source>
</evidence>
<dbReference type="GO" id="GO:0005524">
    <property type="term" value="F:ATP binding"/>
    <property type="evidence" value="ECO:0007669"/>
    <property type="project" value="UniProtKB-KW"/>
</dbReference>
<dbReference type="Pfam" id="PF04928">
    <property type="entry name" value="PAP_central"/>
    <property type="match status" value="1"/>
</dbReference>
<protein>
    <submittedName>
        <fullName evidence="10">DUF504 domain-containing protein</fullName>
    </submittedName>
</protein>
<keyword evidence="1" id="KW-0507">mRNA processing</keyword>
<feature type="compositionally biased region" description="Basic and acidic residues" evidence="5">
    <location>
        <begin position="326"/>
        <end position="339"/>
    </location>
</feature>
<dbReference type="InterPro" id="IPR005135">
    <property type="entry name" value="Endo/exonuclease/phosphatase"/>
</dbReference>
<keyword evidence="11" id="KW-1185">Reference proteome</keyword>
<evidence type="ECO:0000259" key="6">
    <source>
        <dbReference type="Pfam" id="PF01909"/>
    </source>
</evidence>
<dbReference type="SUPFAM" id="SSF56219">
    <property type="entry name" value="DNase I-like"/>
    <property type="match status" value="1"/>
</dbReference>
<comment type="caution">
    <text evidence="10">The sequence shown here is derived from an EMBL/GenBank/DDBJ whole genome shotgun (WGS) entry which is preliminary data.</text>
</comment>
<dbReference type="GO" id="GO:0006397">
    <property type="term" value="P:mRNA processing"/>
    <property type="evidence" value="ECO:0007669"/>
    <property type="project" value="UniProtKB-KW"/>
</dbReference>
<dbReference type="RefSeq" id="WP_169342747.1">
    <property type="nucleotide sequence ID" value="NZ_JABBJJ010000003.1"/>
</dbReference>
<evidence type="ECO:0000256" key="2">
    <source>
        <dbReference type="ARBA" id="ARBA00022679"/>
    </source>
</evidence>
<evidence type="ECO:0000256" key="5">
    <source>
        <dbReference type="SAM" id="MobiDB-lite"/>
    </source>
</evidence>
<keyword evidence="4" id="KW-0067">ATP-binding</keyword>
<dbReference type="Gene3D" id="3.90.1140.10">
    <property type="entry name" value="Cyclic phosphodiesterase"/>
    <property type="match status" value="1"/>
</dbReference>
<name>A0A848LDG4_9BACT</name>
<reference evidence="10 11" key="1">
    <citation type="submission" date="2020-04" db="EMBL/GenBank/DDBJ databases">
        <title>Draft genome of Pyxidicoccus fallax type strain.</title>
        <authorList>
            <person name="Whitworth D.E."/>
        </authorList>
    </citation>
    <scope>NUCLEOTIDE SEQUENCE [LARGE SCALE GENOMIC DNA]</scope>
    <source>
        <strain evidence="10 11">DSM 14698</strain>
    </source>
</reference>
<dbReference type="Pfam" id="PF04457">
    <property type="entry name" value="MJ1316"/>
    <property type="match status" value="1"/>
</dbReference>
<dbReference type="Pfam" id="PF03372">
    <property type="entry name" value="Exo_endo_phos"/>
    <property type="match status" value="1"/>
</dbReference>
<dbReference type="CDD" id="cd09080">
    <property type="entry name" value="TDP2"/>
    <property type="match status" value="1"/>
</dbReference>
<feature type="domain" description="Endonuclease/exonuclease/phosphatase" evidence="7">
    <location>
        <begin position="144"/>
        <end position="397"/>
    </location>
</feature>
<dbReference type="Gene3D" id="1.10.1410.10">
    <property type="match status" value="1"/>
</dbReference>
<feature type="domain" description="MJ1316 RNA cyclic group end recognition" evidence="8">
    <location>
        <begin position="9"/>
        <end position="79"/>
    </location>
</feature>
<keyword evidence="2" id="KW-0808">Transferase</keyword>
<dbReference type="Gene3D" id="3.30.460.10">
    <property type="entry name" value="Beta Polymerase, domain 2"/>
    <property type="match status" value="1"/>
</dbReference>
<gene>
    <name evidence="10" type="ORF">HG543_01120</name>
</gene>
<dbReference type="Proteomes" id="UP000518300">
    <property type="component" value="Unassembled WGS sequence"/>
</dbReference>
<evidence type="ECO:0000259" key="9">
    <source>
        <dbReference type="Pfam" id="PF04928"/>
    </source>
</evidence>
<feature type="domain" description="Poly(A) polymerase central" evidence="9">
    <location>
        <begin position="798"/>
        <end position="936"/>
    </location>
</feature>
<sequence>MPLERSTSSREVYHRIRSAPRLDAREFVIGYDAREFLIDHGSRFEQMAELPFEAFVPDGEIPWHRVWYFKRGDQMVWHRTTRIDKLTHLLRSGEEPKPSAEEVAAGTTRGFTSLPGWRFDAGAGAWVEAPASTPLTSLERLTVVTYNVLFDLYDAEWLATERRTLAMLALLRDTGADVIALQEVTPPFLRALLAEAWVREHYWLSEGPGAATVTPYGQVLLSRIPFTALSQRAFSRDKRIIAARLAVDGTPLWVTTQHLTSNRTPEGGAVRASEIETLIQWVRSLDEEDEASSPDVVLAGDFNFDFWSPEDRTFVEANITDAWDALHPRDGEGKTHDPTRNALAARTSRSGRPQRLDRVLVSSPSERLVPEAIALLGEAPLEGPPAPSGDALYLSDHFGVRCVLRRGDALQPEEDTPAPARPRGDTTSLAYDTALVLIPDEPLWEPIQALRRKYDSNFAQWMPHIPLLHPFYPEEHFGEVEAWLVEALRDVKPFDVSLGQYDAFEHGSSVTVWLQPYAQPQGALEALHAKLERALPGCDEQSRLSPKGYTPHLTVGQFPVSRAADVNMSMQRLNGELWHPLDFTVREVCIVRRQGDNPFEVVRRVPLGGTKPRKRSAPKWGRSSPEDEEALLRSALVAHGFETGPATRRARAEAVRQLQGLCARVGAELHPYGAYVLGTDGPDSDVDVVAIGPSHLSREDFAHALLDELPPQDELSARNSCFLADATHPRVKLTLGDVRFEVSYANRPAGVAPCDPAELLALHSDGLDTPGFLALLGVADTRLLLETVARVEGGPERFRELLRAVKAWAKARGIHSHALGYPGDPSWAVMAAWAFTRAPRERAGSVVSLLAFFFETFAAWPWPQPVALTPETAGDRPDGTRELVPVMAPALPARNTVRDMTRSTFRVLREELARARDLVEQARARKTPEAWDALFEPLDITREFPAWLEFTLLGIWLGDFPPFEEWMRGHLSTLLHALEGDGRIFVRPHELPDDSPSLRIGLDVGAAGSPWELVLKPDSFVEQAMERFIATFDERPYTWYGSIRWELHTRSTLSRPGT</sequence>
<feature type="domain" description="Polymerase nucleotidyl transferase" evidence="6">
    <location>
        <begin position="658"/>
        <end position="702"/>
    </location>
</feature>
<accession>A0A848LDG4</accession>
<dbReference type="AlphaFoldDB" id="A0A848LDG4"/>
<evidence type="ECO:0000313" key="11">
    <source>
        <dbReference type="Proteomes" id="UP000518300"/>
    </source>
</evidence>
<dbReference type="InterPro" id="IPR036691">
    <property type="entry name" value="Endo/exonu/phosph_ase_sf"/>
</dbReference>
<dbReference type="Pfam" id="PF01909">
    <property type="entry name" value="NTP_transf_2"/>
    <property type="match status" value="1"/>
</dbReference>
<dbReference type="PANTHER" id="PTHR10682:SF10">
    <property type="entry name" value="POLYNUCLEOTIDE ADENYLYLTRANSFERASE"/>
    <property type="match status" value="1"/>
</dbReference>
<dbReference type="EMBL" id="JABBJJ010000003">
    <property type="protein sequence ID" value="NMO13468.1"/>
    <property type="molecule type" value="Genomic_DNA"/>
</dbReference>
<dbReference type="InterPro" id="IPR043519">
    <property type="entry name" value="NT_sf"/>
</dbReference>
<dbReference type="InterPro" id="IPR007012">
    <property type="entry name" value="PolA_pol_cen_dom"/>
</dbReference>
<dbReference type="Gene3D" id="3.60.10.10">
    <property type="entry name" value="Endonuclease/exonuclease/phosphatase"/>
    <property type="match status" value="1"/>
</dbReference>
<proteinExistence type="predicted"/>
<dbReference type="Pfam" id="PF13563">
    <property type="entry name" value="2_5_RNA_ligase2"/>
    <property type="match status" value="1"/>
</dbReference>
<dbReference type="SUPFAM" id="SSF81631">
    <property type="entry name" value="PAP/OAS1 substrate-binding domain"/>
    <property type="match status" value="1"/>
</dbReference>
<dbReference type="InterPro" id="IPR009097">
    <property type="entry name" value="Cyclic_Pdiesterase"/>
</dbReference>
<evidence type="ECO:0000256" key="1">
    <source>
        <dbReference type="ARBA" id="ARBA00022664"/>
    </source>
</evidence>